<dbReference type="OrthoDB" id="7363113at2"/>
<organism evidence="2 3">
    <name type="scientific">Citreimonas salinaria</name>
    <dbReference type="NCBI Taxonomy" id="321339"/>
    <lineage>
        <taxon>Bacteria</taxon>
        <taxon>Pseudomonadati</taxon>
        <taxon>Pseudomonadota</taxon>
        <taxon>Alphaproteobacteria</taxon>
        <taxon>Rhodobacterales</taxon>
        <taxon>Roseobacteraceae</taxon>
        <taxon>Citreimonas</taxon>
    </lineage>
</organism>
<name>A0A1H3NAI0_9RHOB</name>
<sequence length="641" mass="73035">MTATTPTMLDILRFGQAFEGGTEKQYATHFERMFRKRGYQDRHLETLEGSLEVYLQVAPKYRKGNADLNARILDWGITPGTYRQYQADGRRMVETFTGELQARRARRERQDGFARLQAIVPDMISAVLLKESQGRNLPRLIDLARARGWDMCDITRERIISLREDCLSTDEWARVKQAAACLDYLRQFPTCVPFLPHDEIGDLAGVLRLDTRLPAFLDEEAQLWVRKTTVVYHDDMLTEEARCATAKEYSESCKAVYTASLRAYMREAHNDCDLDTVNGLTALFRPDRIEKTLIRLCRKSGTPDGLAPRTLSSYALNLKRTLATQGLAEEAAKVERLMKTLPVLIEGQAASKMMSPKVEAWCRDLLNDPNAMELFETQHFLYAEKALAAMELADLEGIDLLAFSRSPDTQPLTPERSRLAADLLRQARMYGTCAAFAAIELEGAPFRKSNVIADLRLSGHPQTFFDHRADKTRPRLEIHIPNELLKNGDAMTKRNQHLPRFIFDKDGLGADGYRILSFYLTRIRPLFRGADLSDHIFPAIEAEPRSLVISTFDGWLTECSTKIGLPLLPHNFRHGVSTIEIFHDPTCYAELETLTGDTERTLRQHYAFIDRERQSRTLQQKRYQRRAQRMQASPNAAGVPA</sequence>
<dbReference type="EMBL" id="FNPF01000022">
    <property type="protein sequence ID" value="SDY85947.1"/>
    <property type="molecule type" value="Genomic_DNA"/>
</dbReference>
<dbReference type="Proteomes" id="UP000199286">
    <property type="component" value="Unassembled WGS sequence"/>
</dbReference>
<evidence type="ECO:0000313" key="2">
    <source>
        <dbReference type="EMBL" id="SDY85947.1"/>
    </source>
</evidence>
<evidence type="ECO:0000256" key="1">
    <source>
        <dbReference type="SAM" id="MobiDB-lite"/>
    </source>
</evidence>
<gene>
    <name evidence="2" type="ORF">SAMN05444340_12223</name>
</gene>
<dbReference type="AlphaFoldDB" id="A0A1H3NAI0"/>
<evidence type="ECO:0000313" key="3">
    <source>
        <dbReference type="Proteomes" id="UP000199286"/>
    </source>
</evidence>
<feature type="region of interest" description="Disordered" evidence="1">
    <location>
        <begin position="621"/>
        <end position="641"/>
    </location>
</feature>
<keyword evidence="3" id="KW-1185">Reference proteome</keyword>
<accession>A0A1H3NAI0</accession>
<reference evidence="2 3" key="1">
    <citation type="submission" date="2016-10" db="EMBL/GenBank/DDBJ databases">
        <authorList>
            <person name="de Groot N.N."/>
        </authorList>
    </citation>
    <scope>NUCLEOTIDE SEQUENCE [LARGE SCALE GENOMIC DNA]</scope>
    <source>
        <strain evidence="2 3">DSM 26880</strain>
    </source>
</reference>
<protein>
    <submittedName>
        <fullName evidence="2">Uncharacterized protein</fullName>
    </submittedName>
</protein>
<dbReference type="STRING" id="321339.SAMN05444340_12223"/>
<dbReference type="RefSeq" id="WP_143042357.1">
    <property type="nucleotide sequence ID" value="NZ_FNPF01000022.1"/>
</dbReference>
<proteinExistence type="predicted"/>